<evidence type="ECO:0000256" key="1">
    <source>
        <dbReference type="SAM" id="Phobius"/>
    </source>
</evidence>
<dbReference type="Proteomes" id="UP000667802">
    <property type="component" value="Unassembled WGS sequence"/>
</dbReference>
<protein>
    <submittedName>
        <fullName evidence="2">Uncharacterized protein</fullName>
    </submittedName>
</protein>
<gene>
    <name evidence="2" type="ORF">G7B40_030255</name>
</gene>
<keyword evidence="1" id="KW-1133">Transmembrane helix</keyword>
<organism evidence="2 3">
    <name type="scientific">Aetokthonos hydrillicola Thurmond2011</name>
    <dbReference type="NCBI Taxonomy" id="2712845"/>
    <lineage>
        <taxon>Bacteria</taxon>
        <taxon>Bacillati</taxon>
        <taxon>Cyanobacteriota</taxon>
        <taxon>Cyanophyceae</taxon>
        <taxon>Nostocales</taxon>
        <taxon>Hapalosiphonaceae</taxon>
        <taxon>Aetokthonos</taxon>
    </lineage>
</organism>
<proteinExistence type="predicted"/>
<keyword evidence="3" id="KW-1185">Reference proteome</keyword>
<dbReference type="RefSeq" id="WP_208344740.1">
    <property type="nucleotide sequence ID" value="NZ_CAWQFN010000535.1"/>
</dbReference>
<dbReference type="EMBL" id="JAALHA020000020">
    <property type="protein sequence ID" value="MDR9898808.1"/>
    <property type="molecule type" value="Genomic_DNA"/>
</dbReference>
<feature type="transmembrane region" description="Helical" evidence="1">
    <location>
        <begin position="86"/>
        <end position="108"/>
    </location>
</feature>
<evidence type="ECO:0000313" key="3">
    <source>
        <dbReference type="Proteomes" id="UP000667802"/>
    </source>
</evidence>
<feature type="transmembrane region" description="Helical" evidence="1">
    <location>
        <begin position="120"/>
        <end position="140"/>
    </location>
</feature>
<keyword evidence="1" id="KW-0472">Membrane</keyword>
<name>A0AAP5IC55_9CYAN</name>
<sequence>MPSPKILASSFNGQDVYPCPVCRVGKITHMPLMEAMSCDFCQQIFSVNIEEQQIKMPSRQPPLIWRWNGFNWTQAHVEGVEFGWSYVLAAVAFILFPTALIGIVAYYFPPRPDTPLSWVPYIWTGLTFISHSAIIVWLLIEVYQIPLRAYWRGIRNILRTPSF</sequence>
<comment type="caution">
    <text evidence="2">The sequence shown here is derived from an EMBL/GenBank/DDBJ whole genome shotgun (WGS) entry which is preliminary data.</text>
</comment>
<evidence type="ECO:0000313" key="2">
    <source>
        <dbReference type="EMBL" id="MDR9898808.1"/>
    </source>
</evidence>
<keyword evidence="1" id="KW-0812">Transmembrane</keyword>
<accession>A0AAP5IC55</accession>
<reference evidence="3" key="1">
    <citation type="journal article" date="2021" name="Science">
        <title>Hunting the eagle killer: A cyanobacterial neurotoxin causes vacuolar myelinopathy.</title>
        <authorList>
            <person name="Breinlinger S."/>
            <person name="Phillips T.J."/>
            <person name="Haram B.N."/>
            <person name="Mares J."/>
            <person name="Martinez Yerena J.A."/>
            <person name="Hrouzek P."/>
            <person name="Sobotka R."/>
            <person name="Henderson W.M."/>
            <person name="Schmieder P."/>
            <person name="Williams S.M."/>
            <person name="Lauderdale J.D."/>
            <person name="Wilde H.D."/>
            <person name="Gerrin W."/>
            <person name="Kust A."/>
            <person name="Washington J.W."/>
            <person name="Wagner C."/>
            <person name="Geier B."/>
            <person name="Liebeke M."/>
            <person name="Enke H."/>
            <person name="Niedermeyer T.H.J."/>
            <person name="Wilde S.B."/>
        </authorList>
    </citation>
    <scope>NUCLEOTIDE SEQUENCE [LARGE SCALE GENOMIC DNA]</scope>
    <source>
        <strain evidence="3">Thurmond2011</strain>
    </source>
</reference>
<dbReference type="AlphaFoldDB" id="A0AAP5IC55"/>